<accession>A0AAW4YXL8</accession>
<reference evidence="1" key="2">
    <citation type="journal article" date="2021" name="Front. Microbiol.">
        <title>Aerobic Denitrification and Heterotrophic Sulfur Oxidation in the Genus Halomonas Revealed by Six Novel Species Characterizations and Genome-Based Analysis.</title>
        <authorList>
            <person name="Wang L."/>
            <person name="Shao Z."/>
        </authorList>
    </citation>
    <scope>NUCLEOTIDE SEQUENCE</scope>
    <source>
        <strain evidence="1">MCCC 1A05776</strain>
    </source>
</reference>
<comment type="caution">
    <text evidence="1">The sequence shown here is derived from an EMBL/GenBank/DDBJ whole genome shotgun (WGS) entry which is preliminary data.</text>
</comment>
<evidence type="ECO:0000313" key="1">
    <source>
        <dbReference type="EMBL" id="MCE8053165.1"/>
    </source>
</evidence>
<gene>
    <name evidence="1" type="ORF">HOP61_17885</name>
</gene>
<proteinExistence type="predicted"/>
<dbReference type="RefSeq" id="WP_234240501.1">
    <property type="nucleotide sequence ID" value="NZ_JABFTS010000009.1"/>
</dbReference>
<reference evidence="1" key="1">
    <citation type="submission" date="2020-05" db="EMBL/GenBank/DDBJ databases">
        <authorList>
            <person name="Wang L."/>
            <person name="Shao Z."/>
        </authorList>
    </citation>
    <scope>NUCLEOTIDE SEQUENCE</scope>
    <source>
        <strain evidence="1">MCCC 1A05776</strain>
    </source>
</reference>
<sequence>MKTTCDPNARVREETFSAAAQAHHAASLVAIEIEAALVQRLMRGGNANCLASSLLAVIEADRKQPASQPRRFSNLGMPEGFWQEVRKRWESDPRDGYAWLSKELNGEVSNAAIRKHAIEEGWSKA</sequence>
<organism evidence="1 2">
    <name type="scientific">Billgrantia desiderata</name>
    <dbReference type="NCBI Taxonomy" id="52021"/>
    <lineage>
        <taxon>Bacteria</taxon>
        <taxon>Pseudomonadati</taxon>
        <taxon>Pseudomonadota</taxon>
        <taxon>Gammaproteobacteria</taxon>
        <taxon>Oceanospirillales</taxon>
        <taxon>Halomonadaceae</taxon>
        <taxon>Billgrantia</taxon>
    </lineage>
</organism>
<evidence type="ECO:0000313" key="2">
    <source>
        <dbReference type="Proteomes" id="UP001320178"/>
    </source>
</evidence>
<dbReference type="EMBL" id="JABFTS010000009">
    <property type="protein sequence ID" value="MCE8053165.1"/>
    <property type="molecule type" value="Genomic_DNA"/>
</dbReference>
<protein>
    <submittedName>
        <fullName evidence="1">Uncharacterized protein</fullName>
    </submittedName>
</protein>
<name>A0AAW4YXL8_9GAMM</name>
<dbReference type="Proteomes" id="UP001320178">
    <property type="component" value="Unassembled WGS sequence"/>
</dbReference>
<dbReference type="AlphaFoldDB" id="A0AAW4YXL8"/>